<dbReference type="InterPro" id="IPR001387">
    <property type="entry name" value="Cro/C1-type_HTH"/>
</dbReference>
<dbReference type="CDD" id="cd00093">
    <property type="entry name" value="HTH_XRE"/>
    <property type="match status" value="1"/>
</dbReference>
<dbReference type="SUPFAM" id="SSF47413">
    <property type="entry name" value="lambda repressor-like DNA-binding domains"/>
    <property type="match status" value="1"/>
</dbReference>
<organism evidence="2 3">
    <name type="scientific">Flavobacterium johnsoniae</name>
    <name type="common">Cytophaga johnsonae</name>
    <dbReference type="NCBI Taxonomy" id="986"/>
    <lineage>
        <taxon>Bacteria</taxon>
        <taxon>Pseudomonadati</taxon>
        <taxon>Bacteroidota</taxon>
        <taxon>Flavobacteriia</taxon>
        <taxon>Flavobacteriales</taxon>
        <taxon>Flavobacteriaceae</taxon>
        <taxon>Flavobacterium</taxon>
    </lineage>
</organism>
<dbReference type="SMART" id="SM00530">
    <property type="entry name" value="HTH_XRE"/>
    <property type="match status" value="1"/>
</dbReference>
<dbReference type="Gene3D" id="1.10.260.40">
    <property type="entry name" value="lambda repressor-like DNA-binding domains"/>
    <property type="match status" value="1"/>
</dbReference>
<accession>A0A1M5WBP0</accession>
<dbReference type="AlphaFoldDB" id="A0A1M5WBP0"/>
<protein>
    <submittedName>
        <fullName evidence="2">DNA-binding transcriptional regulator, XRE-family HTH domain</fullName>
    </submittedName>
</protein>
<evidence type="ECO:0000313" key="3">
    <source>
        <dbReference type="Proteomes" id="UP000184112"/>
    </source>
</evidence>
<dbReference type="Pfam" id="PF01381">
    <property type="entry name" value="HTH_3"/>
    <property type="match status" value="1"/>
</dbReference>
<keyword evidence="2" id="KW-0238">DNA-binding</keyword>
<dbReference type="GO" id="GO:0003677">
    <property type="term" value="F:DNA binding"/>
    <property type="evidence" value="ECO:0007669"/>
    <property type="project" value="UniProtKB-KW"/>
</dbReference>
<evidence type="ECO:0000259" key="1">
    <source>
        <dbReference type="PROSITE" id="PS50943"/>
    </source>
</evidence>
<dbReference type="EMBL" id="FQWH01000029">
    <property type="protein sequence ID" value="SHH84838.1"/>
    <property type="molecule type" value="Genomic_DNA"/>
</dbReference>
<dbReference type="InterPro" id="IPR010982">
    <property type="entry name" value="Lambda_DNA-bd_dom_sf"/>
</dbReference>
<proteinExistence type="predicted"/>
<gene>
    <name evidence="2" type="ORF">SAMN05444388_1294</name>
</gene>
<dbReference type="PROSITE" id="PS50943">
    <property type="entry name" value="HTH_CROC1"/>
    <property type="match status" value="1"/>
</dbReference>
<evidence type="ECO:0000313" key="2">
    <source>
        <dbReference type="EMBL" id="SHH84838.1"/>
    </source>
</evidence>
<sequence length="131" mass="15007">MELKDIRKKHGLTQAELGKIIGLSRIEYSDIEKGIKPIGVERLKLISRVFDVELKENEPIVTSSFLISYHNLKELQSFIDEGGNFKDVAYSVVSVINKAASILQDKKMRIDSKDYDNIQMLITLFNNLKTY</sequence>
<dbReference type="RefSeq" id="WP_073411976.1">
    <property type="nucleotide sequence ID" value="NZ_FQWH01000029.1"/>
</dbReference>
<name>A0A1M5WBP0_FLAJO</name>
<feature type="domain" description="HTH cro/C1-type" evidence="1">
    <location>
        <begin position="3"/>
        <end position="57"/>
    </location>
</feature>
<dbReference type="Proteomes" id="UP000184112">
    <property type="component" value="Unassembled WGS sequence"/>
</dbReference>
<reference evidence="2 3" key="1">
    <citation type="submission" date="2016-11" db="EMBL/GenBank/DDBJ databases">
        <authorList>
            <person name="Jaros S."/>
            <person name="Januszkiewicz K."/>
            <person name="Wedrychowicz H."/>
        </authorList>
    </citation>
    <scope>NUCLEOTIDE SEQUENCE [LARGE SCALE GENOMIC DNA]</scope>
    <source>
        <strain evidence="2 3">DSM 6792</strain>
    </source>
</reference>